<dbReference type="CDD" id="cd02440">
    <property type="entry name" value="AdoMet_MTases"/>
    <property type="match status" value="1"/>
</dbReference>
<proteinExistence type="predicted"/>
<gene>
    <name evidence="2" type="ORF">ASPSYDRAFT_92018</name>
</gene>
<sequence length="278" mass="31266">MSEFTKSSHGEYVLIRSNIESERLERQFKAWQANIGYLIHPTIVQHEHMRIADVGTGTGIWLRELAKSLPASSQFDGFDLSDSMFNRENLPGNIKFHHRNFLEPFPEHFLGKYDVVNVRVMVVALSSDEWEPAVRNLMTLLRPGGYLQWVDCAAHDCVVKGPDGVNPAHARRYMEIFRTGMMAVGKTPNVGMLNGIFQKGGLADCEERIYPLVNPEAREDVNVTVVDGITHFLLAALRLGKGLVSSEEEVMALRQAALDDLGDSCYYCYDVHVIVGRK</sequence>
<dbReference type="VEuPathDB" id="FungiDB:ASPSYDRAFT_92018"/>
<dbReference type="OrthoDB" id="417697at2759"/>
<dbReference type="RefSeq" id="XP_040699612.1">
    <property type="nucleotide sequence ID" value="XM_040852588.1"/>
</dbReference>
<dbReference type="STRING" id="1036612.A0A1L9T8R6"/>
<feature type="domain" description="Methyltransferase" evidence="1">
    <location>
        <begin position="51"/>
        <end position="145"/>
    </location>
</feature>
<keyword evidence="3" id="KW-1185">Reference proteome</keyword>
<dbReference type="PANTHER" id="PTHR43591:SF110">
    <property type="entry name" value="RHODANESE DOMAIN-CONTAINING PROTEIN"/>
    <property type="match status" value="1"/>
</dbReference>
<organism evidence="2 3">
    <name type="scientific">Aspergillus sydowii CBS 593.65</name>
    <dbReference type="NCBI Taxonomy" id="1036612"/>
    <lineage>
        <taxon>Eukaryota</taxon>
        <taxon>Fungi</taxon>
        <taxon>Dikarya</taxon>
        <taxon>Ascomycota</taxon>
        <taxon>Pezizomycotina</taxon>
        <taxon>Eurotiomycetes</taxon>
        <taxon>Eurotiomycetidae</taxon>
        <taxon>Eurotiales</taxon>
        <taxon>Aspergillaceae</taxon>
        <taxon>Aspergillus</taxon>
        <taxon>Aspergillus subgen. Nidulantes</taxon>
    </lineage>
</organism>
<dbReference type="Proteomes" id="UP000184356">
    <property type="component" value="Unassembled WGS sequence"/>
</dbReference>
<name>A0A1L9T8R6_9EURO</name>
<protein>
    <recommendedName>
        <fullName evidence="1">Methyltransferase domain-containing protein</fullName>
    </recommendedName>
</protein>
<evidence type="ECO:0000313" key="3">
    <source>
        <dbReference type="Proteomes" id="UP000184356"/>
    </source>
</evidence>
<dbReference type="Gene3D" id="3.40.50.150">
    <property type="entry name" value="Vaccinia Virus protein VP39"/>
    <property type="match status" value="1"/>
</dbReference>
<dbReference type="InterPro" id="IPR029063">
    <property type="entry name" value="SAM-dependent_MTases_sf"/>
</dbReference>
<reference evidence="3" key="1">
    <citation type="journal article" date="2017" name="Genome Biol.">
        <title>Comparative genomics reveals high biological diversity and specific adaptations in the industrially and medically important fungal genus Aspergillus.</title>
        <authorList>
            <person name="de Vries R.P."/>
            <person name="Riley R."/>
            <person name="Wiebenga A."/>
            <person name="Aguilar-Osorio G."/>
            <person name="Amillis S."/>
            <person name="Uchima C.A."/>
            <person name="Anderluh G."/>
            <person name="Asadollahi M."/>
            <person name="Askin M."/>
            <person name="Barry K."/>
            <person name="Battaglia E."/>
            <person name="Bayram O."/>
            <person name="Benocci T."/>
            <person name="Braus-Stromeyer S.A."/>
            <person name="Caldana C."/>
            <person name="Canovas D."/>
            <person name="Cerqueira G.C."/>
            <person name="Chen F."/>
            <person name="Chen W."/>
            <person name="Choi C."/>
            <person name="Clum A."/>
            <person name="Dos Santos R.A."/>
            <person name="Damasio A.R."/>
            <person name="Diallinas G."/>
            <person name="Emri T."/>
            <person name="Fekete E."/>
            <person name="Flipphi M."/>
            <person name="Freyberg S."/>
            <person name="Gallo A."/>
            <person name="Gournas C."/>
            <person name="Habgood R."/>
            <person name="Hainaut M."/>
            <person name="Harispe M.L."/>
            <person name="Henrissat B."/>
            <person name="Hilden K.S."/>
            <person name="Hope R."/>
            <person name="Hossain A."/>
            <person name="Karabika E."/>
            <person name="Karaffa L."/>
            <person name="Karanyi Z."/>
            <person name="Krasevec N."/>
            <person name="Kuo A."/>
            <person name="Kusch H."/>
            <person name="LaButti K."/>
            <person name="Lagendijk E.L."/>
            <person name="Lapidus A."/>
            <person name="Levasseur A."/>
            <person name="Lindquist E."/>
            <person name="Lipzen A."/>
            <person name="Logrieco A.F."/>
            <person name="MacCabe A."/>
            <person name="Maekelae M.R."/>
            <person name="Malavazi I."/>
            <person name="Melin P."/>
            <person name="Meyer V."/>
            <person name="Mielnichuk N."/>
            <person name="Miskei M."/>
            <person name="Molnar A.P."/>
            <person name="Mule G."/>
            <person name="Ngan C.Y."/>
            <person name="Orejas M."/>
            <person name="Orosz E."/>
            <person name="Ouedraogo J.P."/>
            <person name="Overkamp K.M."/>
            <person name="Park H.-S."/>
            <person name="Perrone G."/>
            <person name="Piumi F."/>
            <person name="Punt P.J."/>
            <person name="Ram A.F."/>
            <person name="Ramon A."/>
            <person name="Rauscher S."/>
            <person name="Record E."/>
            <person name="Riano-Pachon D.M."/>
            <person name="Robert V."/>
            <person name="Roehrig J."/>
            <person name="Ruller R."/>
            <person name="Salamov A."/>
            <person name="Salih N.S."/>
            <person name="Samson R.A."/>
            <person name="Sandor E."/>
            <person name="Sanguinetti M."/>
            <person name="Schuetze T."/>
            <person name="Sepcic K."/>
            <person name="Shelest E."/>
            <person name="Sherlock G."/>
            <person name="Sophianopoulou V."/>
            <person name="Squina F.M."/>
            <person name="Sun H."/>
            <person name="Susca A."/>
            <person name="Todd R.B."/>
            <person name="Tsang A."/>
            <person name="Unkles S.E."/>
            <person name="van de Wiele N."/>
            <person name="van Rossen-Uffink D."/>
            <person name="Oliveira J.V."/>
            <person name="Vesth T.C."/>
            <person name="Visser J."/>
            <person name="Yu J.-H."/>
            <person name="Zhou M."/>
            <person name="Andersen M.R."/>
            <person name="Archer D.B."/>
            <person name="Baker S.E."/>
            <person name="Benoit I."/>
            <person name="Brakhage A.A."/>
            <person name="Braus G.H."/>
            <person name="Fischer R."/>
            <person name="Frisvad J.C."/>
            <person name="Goldman G.H."/>
            <person name="Houbraken J."/>
            <person name="Oakley B."/>
            <person name="Pocsi I."/>
            <person name="Scazzocchio C."/>
            <person name="Seiboth B."/>
            <person name="vanKuyk P.A."/>
            <person name="Wortman J."/>
            <person name="Dyer P.S."/>
            <person name="Grigoriev I.V."/>
        </authorList>
    </citation>
    <scope>NUCLEOTIDE SEQUENCE [LARGE SCALE GENOMIC DNA]</scope>
    <source>
        <strain evidence="3">CBS 593.65</strain>
    </source>
</reference>
<dbReference type="AlphaFoldDB" id="A0A1L9T8R6"/>
<dbReference type="Pfam" id="PF13649">
    <property type="entry name" value="Methyltransf_25"/>
    <property type="match status" value="1"/>
</dbReference>
<dbReference type="GeneID" id="63768661"/>
<dbReference type="InterPro" id="IPR041698">
    <property type="entry name" value="Methyltransf_25"/>
</dbReference>
<accession>A0A1L9T8R6</accession>
<dbReference type="SUPFAM" id="SSF53335">
    <property type="entry name" value="S-adenosyl-L-methionine-dependent methyltransferases"/>
    <property type="match status" value="1"/>
</dbReference>
<evidence type="ECO:0000313" key="2">
    <source>
        <dbReference type="EMBL" id="OJJ55806.1"/>
    </source>
</evidence>
<evidence type="ECO:0000259" key="1">
    <source>
        <dbReference type="Pfam" id="PF13649"/>
    </source>
</evidence>
<dbReference type="EMBL" id="KV878591">
    <property type="protein sequence ID" value="OJJ55806.1"/>
    <property type="molecule type" value="Genomic_DNA"/>
</dbReference>
<dbReference type="PANTHER" id="PTHR43591">
    <property type="entry name" value="METHYLTRANSFERASE"/>
    <property type="match status" value="1"/>
</dbReference>